<dbReference type="PANTHER" id="PTHR37308:SF1">
    <property type="entry name" value="POLYPRENYL-PHOSPHATE TRANSPORTER"/>
    <property type="match status" value="1"/>
</dbReference>
<feature type="transmembrane region" description="Helical" evidence="1">
    <location>
        <begin position="220"/>
        <end position="239"/>
    </location>
</feature>
<reference evidence="2" key="2">
    <citation type="submission" date="2021-04" db="EMBL/GenBank/DDBJ databases">
        <authorList>
            <person name="Gilroy R."/>
        </authorList>
    </citation>
    <scope>NUCLEOTIDE SEQUENCE</scope>
    <source>
        <strain evidence="2">CHK169-2315</strain>
    </source>
</reference>
<keyword evidence="1" id="KW-1133">Transmembrane helix</keyword>
<gene>
    <name evidence="2" type="ORF">H9895_07115</name>
</gene>
<feature type="transmembrane region" description="Helical" evidence="1">
    <location>
        <begin position="84"/>
        <end position="100"/>
    </location>
</feature>
<accession>A0A9D1TJU8</accession>
<organism evidence="2 3">
    <name type="scientific">Candidatus Pseudogracilibacillus intestinigallinarum</name>
    <dbReference type="NCBI Taxonomy" id="2838742"/>
    <lineage>
        <taxon>Bacteria</taxon>
        <taxon>Bacillati</taxon>
        <taxon>Bacillota</taxon>
        <taxon>Bacilli</taxon>
        <taxon>Bacillales</taxon>
        <taxon>Bacillaceae</taxon>
        <taxon>Pseudogracilibacillus</taxon>
    </lineage>
</organism>
<sequence length="268" mass="29608">MEWKNLYRGFAMGVSDVVPGVSGGTIAVLLGFYDQLIAAINNVFSRKWKESILFLIPIVLGMGTAIYSLSHLMKWLLANHSQPTYYFFVGLIIGVLPFLFRESDAKNTFQWYHYALMLLGIILILALPVNPTESPIITDRSMSTYILLFFSGMIASAAMILPGISGSFIMLVIGVYSTIMHAVSELEIPVIIVVGSGIAIGIITMSKIIHYFLKYYRHATFALIIGLVIGSIFVIFPGFASTISSFILCLIVFVLGLFTAYLLGKVEY</sequence>
<dbReference type="PANTHER" id="PTHR37308">
    <property type="entry name" value="INTEGRAL MEMBRANE PROTEIN"/>
    <property type="match status" value="1"/>
</dbReference>
<feature type="transmembrane region" description="Helical" evidence="1">
    <location>
        <begin position="142"/>
        <end position="161"/>
    </location>
</feature>
<dbReference type="Pfam" id="PF04018">
    <property type="entry name" value="VCA0040-like"/>
    <property type="match status" value="1"/>
</dbReference>
<feature type="transmembrane region" description="Helical" evidence="1">
    <location>
        <begin position="112"/>
        <end position="130"/>
    </location>
</feature>
<evidence type="ECO:0000256" key="1">
    <source>
        <dbReference type="SAM" id="Phobius"/>
    </source>
</evidence>
<keyword evidence="1" id="KW-0812">Transmembrane</keyword>
<dbReference type="AlphaFoldDB" id="A0A9D1TJU8"/>
<feature type="transmembrane region" description="Helical" evidence="1">
    <location>
        <begin position="190"/>
        <end position="213"/>
    </location>
</feature>
<feature type="transmembrane region" description="Helical" evidence="1">
    <location>
        <begin position="20"/>
        <end position="40"/>
    </location>
</feature>
<name>A0A9D1TJU8_9BACI</name>
<reference evidence="2" key="1">
    <citation type="journal article" date="2021" name="PeerJ">
        <title>Extensive microbial diversity within the chicken gut microbiome revealed by metagenomics and culture.</title>
        <authorList>
            <person name="Gilroy R."/>
            <person name="Ravi A."/>
            <person name="Getino M."/>
            <person name="Pursley I."/>
            <person name="Horton D.L."/>
            <person name="Alikhan N.F."/>
            <person name="Baker D."/>
            <person name="Gharbi K."/>
            <person name="Hall N."/>
            <person name="Watson M."/>
            <person name="Adriaenssens E.M."/>
            <person name="Foster-Nyarko E."/>
            <person name="Jarju S."/>
            <person name="Secka A."/>
            <person name="Antonio M."/>
            <person name="Oren A."/>
            <person name="Chaudhuri R.R."/>
            <person name="La Ragione R."/>
            <person name="Hildebrand F."/>
            <person name="Pallen M.J."/>
        </authorList>
    </citation>
    <scope>NUCLEOTIDE SEQUENCE</scope>
    <source>
        <strain evidence="2">CHK169-2315</strain>
    </source>
</reference>
<protein>
    <submittedName>
        <fullName evidence="2">DUF368 domain-containing protein</fullName>
    </submittedName>
</protein>
<evidence type="ECO:0000313" key="2">
    <source>
        <dbReference type="EMBL" id="HIV74829.1"/>
    </source>
</evidence>
<keyword evidence="1" id="KW-0472">Membrane</keyword>
<feature type="transmembrane region" description="Helical" evidence="1">
    <location>
        <begin position="52"/>
        <end position="72"/>
    </location>
</feature>
<dbReference type="EMBL" id="DXHX01000113">
    <property type="protein sequence ID" value="HIV74829.1"/>
    <property type="molecule type" value="Genomic_DNA"/>
</dbReference>
<dbReference type="Proteomes" id="UP000823937">
    <property type="component" value="Unassembled WGS sequence"/>
</dbReference>
<evidence type="ECO:0000313" key="3">
    <source>
        <dbReference type="Proteomes" id="UP000823937"/>
    </source>
</evidence>
<dbReference type="InterPro" id="IPR007163">
    <property type="entry name" value="VCA0040-like"/>
</dbReference>
<proteinExistence type="predicted"/>
<comment type="caution">
    <text evidence="2">The sequence shown here is derived from an EMBL/GenBank/DDBJ whole genome shotgun (WGS) entry which is preliminary data.</text>
</comment>
<feature type="transmembrane region" description="Helical" evidence="1">
    <location>
        <begin position="245"/>
        <end position="264"/>
    </location>
</feature>